<dbReference type="AlphaFoldDB" id="A0A5C5VLI3"/>
<dbReference type="RefSeq" id="WP_146428936.1">
    <property type="nucleotide sequence ID" value="NZ_SJPF01000001.1"/>
</dbReference>
<keyword evidence="1" id="KW-0472">Membrane</keyword>
<dbReference type="Proteomes" id="UP000318878">
    <property type="component" value="Unassembled WGS sequence"/>
</dbReference>
<organism evidence="2 3">
    <name type="scientific">Blastopirellula retiformator</name>
    <dbReference type="NCBI Taxonomy" id="2527970"/>
    <lineage>
        <taxon>Bacteria</taxon>
        <taxon>Pseudomonadati</taxon>
        <taxon>Planctomycetota</taxon>
        <taxon>Planctomycetia</taxon>
        <taxon>Pirellulales</taxon>
        <taxon>Pirellulaceae</taxon>
        <taxon>Blastopirellula</taxon>
    </lineage>
</organism>
<gene>
    <name evidence="2" type="ORF">Enr8_03990</name>
</gene>
<dbReference type="PROSITE" id="PS51257">
    <property type="entry name" value="PROKAR_LIPOPROTEIN"/>
    <property type="match status" value="1"/>
</dbReference>
<accession>A0A5C5VLI3</accession>
<name>A0A5C5VLI3_9BACT</name>
<evidence type="ECO:0000313" key="2">
    <source>
        <dbReference type="EMBL" id="TWT38705.1"/>
    </source>
</evidence>
<keyword evidence="1" id="KW-0812">Transmembrane</keyword>
<proteinExistence type="predicted"/>
<evidence type="ECO:0000256" key="1">
    <source>
        <dbReference type="SAM" id="Phobius"/>
    </source>
</evidence>
<protein>
    <submittedName>
        <fullName evidence="2">Uncharacterized protein</fullName>
    </submittedName>
</protein>
<dbReference type="EMBL" id="SJPF01000001">
    <property type="protein sequence ID" value="TWT38705.1"/>
    <property type="molecule type" value="Genomic_DNA"/>
</dbReference>
<evidence type="ECO:0000313" key="3">
    <source>
        <dbReference type="Proteomes" id="UP000318878"/>
    </source>
</evidence>
<comment type="caution">
    <text evidence="2">The sequence shown here is derived from an EMBL/GenBank/DDBJ whole genome shotgun (WGS) entry which is preliminary data.</text>
</comment>
<feature type="transmembrane region" description="Helical" evidence="1">
    <location>
        <begin position="6"/>
        <end position="36"/>
    </location>
</feature>
<keyword evidence="3" id="KW-1185">Reference proteome</keyword>
<sequence length="59" mass="6345">MREFITVLIGLLGSVVILFVVVVLACVASTFVVLAIRHASQPNIEVQSIEPPLSSEIPQ</sequence>
<reference evidence="2 3" key="1">
    <citation type="submission" date="2019-02" db="EMBL/GenBank/DDBJ databases">
        <title>Deep-cultivation of Planctomycetes and their phenomic and genomic characterization uncovers novel biology.</title>
        <authorList>
            <person name="Wiegand S."/>
            <person name="Jogler M."/>
            <person name="Boedeker C."/>
            <person name="Pinto D."/>
            <person name="Vollmers J."/>
            <person name="Rivas-Marin E."/>
            <person name="Kohn T."/>
            <person name="Peeters S.H."/>
            <person name="Heuer A."/>
            <person name="Rast P."/>
            <person name="Oberbeckmann S."/>
            <person name="Bunk B."/>
            <person name="Jeske O."/>
            <person name="Meyerdierks A."/>
            <person name="Storesund J.E."/>
            <person name="Kallscheuer N."/>
            <person name="Luecker S."/>
            <person name="Lage O.M."/>
            <person name="Pohl T."/>
            <person name="Merkel B.J."/>
            <person name="Hornburger P."/>
            <person name="Mueller R.-W."/>
            <person name="Bruemmer F."/>
            <person name="Labrenz M."/>
            <person name="Spormann A.M."/>
            <person name="Op Den Camp H."/>
            <person name="Overmann J."/>
            <person name="Amann R."/>
            <person name="Jetten M.S.M."/>
            <person name="Mascher T."/>
            <person name="Medema M.H."/>
            <person name="Devos D.P."/>
            <person name="Kaster A.-K."/>
            <person name="Ovreas L."/>
            <person name="Rohde M."/>
            <person name="Galperin M.Y."/>
            <person name="Jogler C."/>
        </authorList>
    </citation>
    <scope>NUCLEOTIDE SEQUENCE [LARGE SCALE GENOMIC DNA]</scope>
    <source>
        <strain evidence="2 3">Enr8</strain>
    </source>
</reference>
<keyword evidence="1" id="KW-1133">Transmembrane helix</keyword>